<evidence type="ECO:0000259" key="4">
    <source>
        <dbReference type="PROSITE" id="PS51165"/>
    </source>
</evidence>
<dbReference type="SUPFAM" id="SSF53335">
    <property type="entry name" value="S-adenosyl-L-methionine-dependent methyltransferases"/>
    <property type="match status" value="1"/>
</dbReference>
<keyword evidence="1 5" id="KW-0489">Methyltransferase</keyword>
<dbReference type="Gene3D" id="3.30.2130.30">
    <property type="match status" value="1"/>
</dbReference>
<evidence type="ECO:0000313" key="5">
    <source>
        <dbReference type="EMBL" id="NLF53387.1"/>
    </source>
</evidence>
<dbReference type="GO" id="GO:0008990">
    <property type="term" value="F:rRNA (guanine-N2-)-methyltransferase activity"/>
    <property type="evidence" value="ECO:0007669"/>
    <property type="project" value="TreeGrafter"/>
</dbReference>
<dbReference type="RefSeq" id="WP_068808824.1">
    <property type="nucleotide sequence ID" value="NZ_MBFM01000004.1"/>
</dbReference>
<feature type="domain" description="THUMP" evidence="4">
    <location>
        <begin position="44"/>
        <end position="155"/>
    </location>
</feature>
<dbReference type="AlphaFoldDB" id="A0A7X7LU04"/>
<dbReference type="Gene3D" id="3.40.50.150">
    <property type="entry name" value="Vaccinia Virus protein VP39"/>
    <property type="match status" value="1"/>
</dbReference>
<accession>A0A7X7LU04</accession>
<proteinExistence type="predicted"/>
<evidence type="ECO:0000256" key="2">
    <source>
        <dbReference type="ARBA" id="ARBA00022679"/>
    </source>
</evidence>
<dbReference type="GO" id="GO:0070043">
    <property type="term" value="F:rRNA (guanine-N7-)-methyltransferase activity"/>
    <property type="evidence" value="ECO:0007669"/>
    <property type="project" value="TreeGrafter"/>
</dbReference>
<dbReference type="PROSITE" id="PS01261">
    <property type="entry name" value="UPF0020"/>
    <property type="match status" value="1"/>
</dbReference>
<dbReference type="Pfam" id="PF02926">
    <property type="entry name" value="THUMP"/>
    <property type="match status" value="1"/>
</dbReference>
<evidence type="ECO:0000256" key="3">
    <source>
        <dbReference type="PROSITE-ProRule" id="PRU00529"/>
    </source>
</evidence>
<dbReference type="PROSITE" id="PS00092">
    <property type="entry name" value="N6_MTASE"/>
    <property type="match status" value="1"/>
</dbReference>
<dbReference type="InterPro" id="IPR053943">
    <property type="entry name" value="RlmKL-like_Mtase_CS"/>
</dbReference>
<dbReference type="Proteomes" id="UP000536534">
    <property type="component" value="Unassembled WGS sequence"/>
</dbReference>
<comment type="caution">
    <text evidence="5">The sequence shown here is derived from an EMBL/GenBank/DDBJ whole genome shotgun (WGS) entry which is preliminary data.</text>
</comment>
<dbReference type="SMART" id="SM00981">
    <property type="entry name" value="THUMP"/>
    <property type="match status" value="1"/>
</dbReference>
<dbReference type="Pfam" id="PF22020">
    <property type="entry name" value="RlmL_1st"/>
    <property type="match status" value="1"/>
</dbReference>
<dbReference type="InterPro" id="IPR054170">
    <property type="entry name" value="RlmL_1st"/>
</dbReference>
<dbReference type="PANTHER" id="PTHR47313:SF1">
    <property type="entry name" value="RIBOSOMAL RNA LARGE SUBUNIT METHYLTRANSFERASE K_L"/>
    <property type="match status" value="1"/>
</dbReference>
<gene>
    <name evidence="5" type="ORF">GX576_03075</name>
</gene>
<evidence type="ECO:0000313" key="6">
    <source>
        <dbReference type="Proteomes" id="UP000536534"/>
    </source>
</evidence>
<dbReference type="InterPro" id="IPR029063">
    <property type="entry name" value="SAM-dependent_MTases_sf"/>
</dbReference>
<reference evidence="5 6" key="1">
    <citation type="journal article" date="2020" name="Biotechnol. Biofuels">
        <title>New insights from the biogas microbiome by comprehensive genome-resolved metagenomics of nearly 1600 species originating from multiple anaerobic digesters.</title>
        <authorList>
            <person name="Campanaro S."/>
            <person name="Treu L."/>
            <person name="Rodriguez-R L.M."/>
            <person name="Kovalovszki A."/>
            <person name="Ziels R.M."/>
            <person name="Maus I."/>
            <person name="Zhu X."/>
            <person name="Kougias P.G."/>
            <person name="Basile A."/>
            <person name="Luo G."/>
            <person name="Schluter A."/>
            <person name="Konstantinidis K.T."/>
            <person name="Angelidaki I."/>
        </authorList>
    </citation>
    <scope>NUCLEOTIDE SEQUENCE [LARGE SCALE GENOMIC DNA]</scope>
    <source>
        <strain evidence="5">AS06rmzACSIP_256</strain>
    </source>
</reference>
<dbReference type="InterPro" id="IPR002052">
    <property type="entry name" value="DNA_methylase_N6_adenine_CS"/>
</dbReference>
<protein>
    <submittedName>
        <fullName evidence="5">Class I SAM-dependent RNA methyltransferase</fullName>
    </submittedName>
</protein>
<organism evidence="5 6">
    <name type="scientific">Thauera phenolivorans</name>
    <dbReference type="NCBI Taxonomy" id="1792543"/>
    <lineage>
        <taxon>Bacteria</taxon>
        <taxon>Pseudomonadati</taxon>
        <taxon>Pseudomonadota</taxon>
        <taxon>Betaproteobacteria</taxon>
        <taxon>Rhodocyclales</taxon>
        <taxon>Zoogloeaceae</taxon>
        <taxon>Thauera</taxon>
    </lineage>
</organism>
<keyword evidence="3" id="KW-0694">RNA-binding</keyword>
<dbReference type="PROSITE" id="PS51165">
    <property type="entry name" value="THUMP"/>
    <property type="match status" value="1"/>
</dbReference>
<sequence length="393" mass="43658">MAESFFSPCPRGLETVLADELRALGARAADVVPGGVSWQGDWAACYRANLESRIATRVMWRIAGGRYRSEEDIYRIAYAPTWAKWFTPEDTIRIYVTARRSPLKSLEFITLRVKDAVCDHFRTVAGRRPSVDTANPAIRIHAFLSADTVTLYLDTSGEPLYKRGFKPQAVEAPLKENLAAGILRLTGWQPGETLVDPMCGSGTFLIEAAQIALDIAPGLGRRFGFEQFRHFEHASWAAVKRAAEGRRQPPRPLPIHGSDIVGEWLRRARLNLESAGLARCVTLERADLLEREPPAAEGVMVANPPYGVRLGEEEELAAFYPRLGDALKRRWGGWRCYFFSGDPALPKLIGLKASRRTPLFNGALECRLLEYRMVAGSNRPRREAQDGGAPPAA</sequence>
<dbReference type="InterPro" id="IPR004114">
    <property type="entry name" value="THUMP_dom"/>
</dbReference>
<keyword evidence="2 5" id="KW-0808">Transferase</keyword>
<evidence type="ECO:0000256" key="1">
    <source>
        <dbReference type="ARBA" id="ARBA00022603"/>
    </source>
</evidence>
<dbReference type="CDD" id="cd11715">
    <property type="entry name" value="THUMP_AdoMetMT"/>
    <property type="match status" value="1"/>
</dbReference>
<dbReference type="InterPro" id="IPR000241">
    <property type="entry name" value="RlmKL-like_Mtase"/>
</dbReference>
<dbReference type="EMBL" id="JAAYYV010000080">
    <property type="protein sequence ID" value="NLF53387.1"/>
    <property type="molecule type" value="Genomic_DNA"/>
</dbReference>
<dbReference type="PANTHER" id="PTHR47313">
    <property type="entry name" value="RIBOSOMAL RNA LARGE SUBUNIT METHYLTRANSFERASE K/L"/>
    <property type="match status" value="1"/>
</dbReference>
<name>A0A7X7LU04_9RHOO</name>
<dbReference type="Pfam" id="PF01170">
    <property type="entry name" value="UPF0020"/>
    <property type="match status" value="1"/>
</dbReference>
<dbReference type="OrthoDB" id="9809404at2"/>
<dbReference type="GO" id="GO:0003723">
    <property type="term" value="F:RNA binding"/>
    <property type="evidence" value="ECO:0007669"/>
    <property type="project" value="UniProtKB-UniRule"/>
</dbReference>